<dbReference type="Proteomes" id="UP000239711">
    <property type="component" value="Unassembled WGS sequence"/>
</dbReference>
<dbReference type="EMBL" id="PVBQ01000004">
    <property type="protein sequence ID" value="PRD48029.1"/>
    <property type="molecule type" value="Genomic_DNA"/>
</dbReference>
<reference evidence="1 2" key="1">
    <citation type="submission" date="2018-02" db="EMBL/GenBank/DDBJ databases">
        <title>The draft genome of Sphingobacterium sp. 5JN-11.</title>
        <authorList>
            <person name="Liu L."/>
            <person name="Li L."/>
            <person name="Liang L."/>
            <person name="Zhang X."/>
            <person name="Wang T."/>
        </authorList>
    </citation>
    <scope>NUCLEOTIDE SEQUENCE [LARGE SCALE GENOMIC DNA]</scope>
    <source>
        <strain evidence="1 2">5JN-11</strain>
    </source>
</reference>
<evidence type="ECO:0000313" key="2">
    <source>
        <dbReference type="Proteomes" id="UP000239711"/>
    </source>
</evidence>
<gene>
    <name evidence="1" type="ORF">C5745_05820</name>
</gene>
<keyword evidence="2" id="KW-1185">Reference proteome</keyword>
<protein>
    <submittedName>
        <fullName evidence="1">Uncharacterized protein</fullName>
    </submittedName>
</protein>
<comment type="caution">
    <text evidence="1">The sequence shown here is derived from an EMBL/GenBank/DDBJ whole genome shotgun (WGS) entry which is preliminary data.</text>
</comment>
<evidence type="ECO:0000313" key="1">
    <source>
        <dbReference type="EMBL" id="PRD48029.1"/>
    </source>
</evidence>
<sequence>MQKTELDSFLTMKGSHTEFLRSRYQDITPEIIYKCSKERISLLKDTQNITRTIAIFRFNRNTWSESLSKLNTDVENGFLINDAIKLHNLELLRQPIKHCKISFPDLSSMKRLKIYEYSQLIKIYIKKEESIELYGNLYEIYHPEILVDNIIKNARLEFYTMEHADIIIDMRILELLNSKLI</sequence>
<proteinExistence type="predicted"/>
<organism evidence="1 2">
    <name type="scientific">Sphingobacterium haloxyli</name>
    <dbReference type="NCBI Taxonomy" id="2100533"/>
    <lineage>
        <taxon>Bacteria</taxon>
        <taxon>Pseudomonadati</taxon>
        <taxon>Bacteroidota</taxon>
        <taxon>Sphingobacteriia</taxon>
        <taxon>Sphingobacteriales</taxon>
        <taxon>Sphingobacteriaceae</taxon>
        <taxon>Sphingobacterium</taxon>
    </lineage>
</organism>
<dbReference type="AlphaFoldDB" id="A0A2S9J5L5"/>
<name>A0A2S9J5L5_9SPHI</name>
<accession>A0A2S9J5L5</accession>